<proteinExistence type="predicted"/>
<dbReference type="Proteomes" id="UP001364211">
    <property type="component" value="Unassembled WGS sequence"/>
</dbReference>
<dbReference type="EMBL" id="JBBJUP010000007">
    <property type="protein sequence ID" value="MEJ8279414.1"/>
    <property type="molecule type" value="Genomic_DNA"/>
</dbReference>
<evidence type="ECO:0008006" key="3">
    <source>
        <dbReference type="Google" id="ProtNLM"/>
    </source>
</evidence>
<evidence type="ECO:0000313" key="1">
    <source>
        <dbReference type="EMBL" id="MEJ8279414.1"/>
    </source>
</evidence>
<evidence type="ECO:0000313" key="2">
    <source>
        <dbReference type="Proteomes" id="UP001364211"/>
    </source>
</evidence>
<reference evidence="1 2" key="1">
    <citation type="submission" date="2024-03" db="EMBL/GenBank/DDBJ databases">
        <title>Draft genome sequence of Pseudonocardia sp. DW16-2.</title>
        <authorList>
            <person name="Duangmal K."/>
        </authorList>
    </citation>
    <scope>NUCLEOTIDE SEQUENCE [LARGE SCALE GENOMIC DNA]</scope>
    <source>
        <strain evidence="1 2">DW16-2</strain>
    </source>
</reference>
<name>A0ABU8T635_9PSEU</name>
<sequence length="123" mass="13586">MAAGVTPAGVDRRLAVADRLLREPELVEAAVWPRACTWLIRIAVEHAVDGYWARTIPAVATTNRRAQFVVLRHREPDVGPAAEELWSRLSRAAHHHAYELAPTASELRTWHGEAERVAAVLGA</sequence>
<comment type="caution">
    <text evidence="1">The sequence shown here is derived from an EMBL/GenBank/DDBJ whole genome shotgun (WGS) entry which is preliminary data.</text>
</comment>
<gene>
    <name evidence="1" type="ORF">WJX68_10770</name>
</gene>
<accession>A0ABU8T635</accession>
<protein>
    <recommendedName>
        <fullName evidence="3">Mycothiol-dependent maleylpyruvate isomerase metal-binding domain-containing protein</fullName>
    </recommendedName>
</protein>
<organism evidence="1 2">
    <name type="scientific">Pseudonocardia spirodelae</name>
    <dbReference type="NCBI Taxonomy" id="3133431"/>
    <lineage>
        <taxon>Bacteria</taxon>
        <taxon>Bacillati</taxon>
        <taxon>Actinomycetota</taxon>
        <taxon>Actinomycetes</taxon>
        <taxon>Pseudonocardiales</taxon>
        <taxon>Pseudonocardiaceae</taxon>
        <taxon>Pseudonocardia</taxon>
    </lineage>
</organism>
<dbReference type="RefSeq" id="WP_340288984.1">
    <property type="nucleotide sequence ID" value="NZ_JBBJUP010000007.1"/>
</dbReference>
<keyword evidence="2" id="KW-1185">Reference proteome</keyword>